<evidence type="ECO:0000256" key="2">
    <source>
        <dbReference type="ARBA" id="ARBA00022771"/>
    </source>
</evidence>
<protein>
    <submittedName>
        <fullName evidence="10">RING finger protein 17</fullName>
    </submittedName>
</protein>
<name>A0A6J1MPV5_BICAN</name>
<keyword evidence="9" id="KW-1185">Reference proteome</keyword>
<dbReference type="InterPro" id="IPR001841">
    <property type="entry name" value="Znf_RING"/>
</dbReference>
<dbReference type="PROSITE" id="PS50119">
    <property type="entry name" value="ZF_BBOX"/>
    <property type="match status" value="1"/>
</dbReference>
<keyword evidence="3" id="KW-0862">Zinc</keyword>
<feature type="domain" description="Tudor" evidence="8">
    <location>
        <begin position="1306"/>
        <end position="1366"/>
    </location>
</feature>
<feature type="compositionally biased region" description="Polar residues" evidence="5">
    <location>
        <begin position="1217"/>
        <end position="1229"/>
    </location>
</feature>
<dbReference type="GeneID" id="112043641"/>
<evidence type="ECO:0000259" key="7">
    <source>
        <dbReference type="PROSITE" id="PS50119"/>
    </source>
</evidence>
<dbReference type="Gene3D" id="3.30.40.10">
    <property type="entry name" value="Zinc/RING finger domain, C3HC4 (zinc finger)"/>
    <property type="match status" value="1"/>
</dbReference>
<dbReference type="Gene3D" id="3.30.160.60">
    <property type="entry name" value="Classic Zinc Finger"/>
    <property type="match status" value="1"/>
</dbReference>
<dbReference type="Proteomes" id="UP001652582">
    <property type="component" value="Chromosome 10"/>
</dbReference>
<feature type="domain" description="B box-type" evidence="7">
    <location>
        <begin position="175"/>
        <end position="219"/>
    </location>
</feature>
<evidence type="ECO:0000259" key="6">
    <source>
        <dbReference type="PROSITE" id="PS50089"/>
    </source>
</evidence>
<dbReference type="RefSeq" id="XP_023934917.1">
    <property type="nucleotide sequence ID" value="XM_024079149.2"/>
</dbReference>
<feature type="region of interest" description="Disordered" evidence="5">
    <location>
        <begin position="1209"/>
        <end position="1245"/>
    </location>
</feature>
<proteinExistence type="predicted"/>
<dbReference type="PROSITE" id="PS50089">
    <property type="entry name" value="ZF_RING_2"/>
    <property type="match status" value="1"/>
</dbReference>
<dbReference type="SUPFAM" id="SSF63748">
    <property type="entry name" value="Tudor/PWWP/MBT"/>
    <property type="match status" value="5"/>
</dbReference>
<reference evidence="10" key="1">
    <citation type="submission" date="2025-08" db="UniProtKB">
        <authorList>
            <consortium name="RefSeq"/>
        </authorList>
    </citation>
    <scope>IDENTIFICATION</scope>
</reference>
<dbReference type="Gene3D" id="2.30.30.140">
    <property type="match status" value="5"/>
</dbReference>
<keyword evidence="2 4" id="KW-0863">Zinc-finger</keyword>
<dbReference type="PROSITE" id="PS50304">
    <property type="entry name" value="TUDOR"/>
    <property type="match status" value="4"/>
</dbReference>
<dbReference type="InterPro" id="IPR035437">
    <property type="entry name" value="SNase_OB-fold_sf"/>
</dbReference>
<dbReference type="CDD" id="cd19756">
    <property type="entry name" value="Bbox2"/>
    <property type="match status" value="1"/>
</dbReference>
<dbReference type="CDD" id="cd16449">
    <property type="entry name" value="RING-HC"/>
    <property type="match status" value="1"/>
</dbReference>
<sequence>MDEKIKKCCPNCCQLYQLKATNSKFFPNLPLFLTCGHSTCENCVRNLVKFGEPIDCKICLTTMQLDAADADQLVQNKVSLYKLFPVNVYMVGELALQHMEIKDSNKEIPADEYYTDIKSIINNVEIQDECIECHGPTSKMCQQCVQSLCKDCFNKTHMNFAVFKTHVLRNIESSPEIFKCNVHTDTMMGFYCKDCSKFFCVNCALLGERACKDHDVITIREANEKFASDLSDLAPKVDEILRRLTNTSVDIGNLLTKLHNEGTSSQYVKMFNNVEQHYSKINAIIQKQKDDITNKLFELKGQEMESLYKTKDIVCESIKKAKSTLNDIISLDLNRLNELNLMTLIDKAMEVVNTPWYLHCDDAENTLNLVVKDDLYSLIDDYIKVEGNASPKYGLYTHEELAKSNKDIPPVPKSIVYPPELVKDVRQKTKLLNKPADRPAKKPVEAVLKQSFIKDIPQYRSSKGGSTNSLNSNNSDTSQKKYVSYDQRRPVACTTPFQVTPEPKQLQEGAQELVYVSHIVDPNKLYAQRVCLQSTVQELLREFRNAGTLPRPSLKHVAIGKVYLVHIKADAMWHRCRIDGVDDRSTDKPLYKVFCIDFGNTEIVSIDELRLIPVARLQSPPPLAIECCLANCQPIDNWSNDAALLIQKIIDNKRAVMYIRRILSVDDGILRVECDITTFEGGVSVAHALAFQGFARMPNSNLTYPKMMTLCENPKIYVTNDYKQNSIEDVVITHVESPDVFFVRKCHHPYEKLCEDMNREYRTGDSKGSVYLPEKDAAYAVLVSGRGMGTVWARGVVQELSGRRARVLLCDSGERLLVRCDQLRRLHAKFTTLKALATQCHLVGIKPINKKWSPQSGEFLQTFKERPLELHVEDNRSHESVGVILFDNSEEDNIVCINELMVNRKFAYTYGLYMFNNKSPMEELVHNNKDPLEKPKKAPKKQNAITILQQNKPIPKKRVEVRDKGPLRIEAKVVNYQSPGLIYVSLVHQKKLFHELFEKIQQHYADVTNNSGENKEWQVGDRCCTICTQSRTWRRASVLAIEDDSAKVFYSDFGCTERVPLSGLRELDRQFTAVGDAAILCHLSGVIPAGGDDWPSMTKEYLKELIDVYQRLYITKVGDFKGKSMPVELWVYHTTPGGALEPDTSEWRCLNKKIIEQGLALPDKLNQIPKEEATTGDSNSAAGDDVLSFLNITGSIHDWLQIEPMPMKPLSVDAEPETNNSQSVSQSTCEDVEKQEQPNSSNTVYITDWLPPKPLECQEFTATPTFVDDNGVIYLHDVSQEETFDLIRNGLDARFKDPDPKAKYVKWTVGEPCIAMFFLDKCFHRGRVVAVNYETSTCTIHYIDYGNEDECAFENIRKSTALYPIPIQAYKCMLKGIRPVGKKWDRMTLDFIHKNIVDKQTFVKVAGEPIGGILPIELKCGELYLNDHLVHLEMAEYTDEARNVVRQFIPTTEGSETNTETNSGPDYIIEDSDIESVESQVQMRPFDLDGKNWYEIMQEDEMESTSTIGRYVTYTSMTESEFLCHIKVLYDINKLELIVMQDHDTTVMYTEMEAQLQKDSNKPAINGVYENKACLVLFPQDGQWYRAMVLQYSEAKKLVKVKYVDYGKIEVTSLENLREIDDDYLKLPTATLTATLYGYTINSSLDEKVVAGKFTETFLNKDPFHVKIIKNDVLPSVELKDIDGKLVYENLITENVLLPCD</sequence>
<dbReference type="InterPro" id="IPR013083">
    <property type="entry name" value="Znf_RING/FYVE/PHD"/>
</dbReference>
<keyword evidence="1" id="KW-0479">Metal-binding</keyword>
<dbReference type="FunFam" id="2.30.30.140:FF:000018">
    <property type="entry name" value="Serine/threonine-protein kinase 31"/>
    <property type="match status" value="1"/>
</dbReference>
<dbReference type="PANTHER" id="PTHR16442">
    <property type="entry name" value="RING FINGER PROTEIN 17"/>
    <property type="match status" value="1"/>
</dbReference>
<gene>
    <name evidence="10" type="primary">LOC112043641</name>
</gene>
<feature type="domain" description="Tudor" evidence="8">
    <location>
        <begin position="1016"/>
        <end position="1074"/>
    </location>
</feature>
<accession>A0A6J1MPV5</accession>
<dbReference type="SMART" id="SM00336">
    <property type="entry name" value="BBOX"/>
    <property type="match status" value="2"/>
</dbReference>
<dbReference type="GO" id="GO:0008270">
    <property type="term" value="F:zinc ion binding"/>
    <property type="evidence" value="ECO:0007669"/>
    <property type="project" value="UniProtKB-KW"/>
</dbReference>
<dbReference type="Pfam" id="PF00567">
    <property type="entry name" value="TUDOR"/>
    <property type="match status" value="5"/>
</dbReference>
<dbReference type="CTD" id="42236"/>
<dbReference type="CDD" id="cd19757">
    <property type="entry name" value="Bbox1"/>
    <property type="match status" value="1"/>
</dbReference>
<feature type="compositionally biased region" description="Low complexity" evidence="5">
    <location>
        <begin position="461"/>
        <end position="477"/>
    </location>
</feature>
<dbReference type="Gene3D" id="2.40.50.90">
    <property type="match status" value="4"/>
</dbReference>
<evidence type="ECO:0000313" key="10">
    <source>
        <dbReference type="RefSeq" id="XP_023934917.1"/>
    </source>
</evidence>
<dbReference type="KEGG" id="bany:112043641"/>
<evidence type="ECO:0000256" key="5">
    <source>
        <dbReference type="SAM" id="MobiDB-lite"/>
    </source>
</evidence>
<dbReference type="SMART" id="SM00333">
    <property type="entry name" value="TUDOR"/>
    <property type="match status" value="5"/>
</dbReference>
<feature type="region of interest" description="Disordered" evidence="5">
    <location>
        <begin position="458"/>
        <end position="482"/>
    </location>
</feature>
<evidence type="ECO:0000259" key="8">
    <source>
        <dbReference type="PROSITE" id="PS50304"/>
    </source>
</evidence>
<evidence type="ECO:0000256" key="1">
    <source>
        <dbReference type="ARBA" id="ARBA00022723"/>
    </source>
</evidence>
<dbReference type="PANTHER" id="PTHR16442:SF1">
    <property type="entry name" value="RING FINGER PROTEIN 17"/>
    <property type="match status" value="1"/>
</dbReference>
<evidence type="ECO:0000313" key="9">
    <source>
        <dbReference type="Proteomes" id="UP001652582"/>
    </source>
</evidence>
<dbReference type="GO" id="GO:0005737">
    <property type="term" value="C:cytoplasm"/>
    <property type="evidence" value="ECO:0007669"/>
    <property type="project" value="UniProtKB-ARBA"/>
</dbReference>
<feature type="domain" description="Tudor" evidence="8">
    <location>
        <begin position="556"/>
        <end position="619"/>
    </location>
</feature>
<dbReference type="InterPro" id="IPR000315">
    <property type="entry name" value="Znf_B-box"/>
</dbReference>
<feature type="domain" description="RING-type" evidence="6">
    <location>
        <begin position="9"/>
        <end position="59"/>
    </location>
</feature>
<evidence type="ECO:0000256" key="3">
    <source>
        <dbReference type="ARBA" id="ARBA00022833"/>
    </source>
</evidence>
<feature type="domain" description="Tudor" evidence="8">
    <location>
        <begin position="1567"/>
        <end position="1627"/>
    </location>
</feature>
<organism evidence="9 10">
    <name type="scientific">Bicyclus anynana</name>
    <name type="common">Squinting bush brown butterfly</name>
    <dbReference type="NCBI Taxonomy" id="110368"/>
    <lineage>
        <taxon>Eukaryota</taxon>
        <taxon>Metazoa</taxon>
        <taxon>Ecdysozoa</taxon>
        <taxon>Arthropoda</taxon>
        <taxon>Hexapoda</taxon>
        <taxon>Insecta</taxon>
        <taxon>Pterygota</taxon>
        <taxon>Neoptera</taxon>
        <taxon>Endopterygota</taxon>
        <taxon>Lepidoptera</taxon>
        <taxon>Glossata</taxon>
        <taxon>Ditrysia</taxon>
        <taxon>Papilionoidea</taxon>
        <taxon>Nymphalidae</taxon>
        <taxon>Satyrinae</taxon>
        <taxon>Satyrini</taxon>
        <taxon>Mycalesina</taxon>
        <taxon>Bicyclus</taxon>
    </lineage>
</organism>
<dbReference type="SUPFAM" id="SSF57845">
    <property type="entry name" value="B-box zinc-binding domain"/>
    <property type="match status" value="1"/>
</dbReference>
<dbReference type="InterPro" id="IPR002999">
    <property type="entry name" value="Tudor"/>
</dbReference>
<evidence type="ECO:0000256" key="4">
    <source>
        <dbReference type="PROSITE-ProRule" id="PRU00024"/>
    </source>
</evidence>
<dbReference type="OrthoDB" id="5800423at2759"/>